<protein>
    <recommendedName>
        <fullName evidence="4">YfaZ</fullName>
    </recommendedName>
</protein>
<organism evidence="2 3">
    <name type="scientific">Burkholderia dolosa</name>
    <dbReference type="NCBI Taxonomy" id="152500"/>
    <lineage>
        <taxon>Bacteria</taxon>
        <taxon>Pseudomonadati</taxon>
        <taxon>Pseudomonadota</taxon>
        <taxon>Betaproteobacteria</taxon>
        <taxon>Burkholderiales</taxon>
        <taxon>Burkholderiaceae</taxon>
        <taxon>Burkholderia</taxon>
        <taxon>Burkholderia cepacia complex</taxon>
    </lineage>
</organism>
<evidence type="ECO:0008006" key="4">
    <source>
        <dbReference type="Google" id="ProtNLM"/>
    </source>
</evidence>
<feature type="chain" id="PRO_5034250678" description="YfaZ" evidence="1">
    <location>
        <begin position="22"/>
        <end position="178"/>
    </location>
</feature>
<feature type="signal peptide" evidence="1">
    <location>
        <begin position="1"/>
        <end position="21"/>
    </location>
</feature>
<evidence type="ECO:0000256" key="1">
    <source>
        <dbReference type="SAM" id="SignalP"/>
    </source>
</evidence>
<dbReference type="RefSeq" id="WP_045552271.1">
    <property type="nucleotide sequence ID" value="NZ_CABVPR010000079.1"/>
</dbReference>
<dbReference type="GeneID" id="93130616"/>
<sequence>MKIGRFVVACVGVLLSGSVQAGNYAVFLSEKYQNFSREPTGTGLGFTIDASHRRNDTYAIGPGLGLSVPLGALSLFVGGKALYIHSPAAGKGVATPVGVAANVRLSNMLSVSSRLFYTPKAAFNSRLGGYVQTGIGVRMNVDPAIVEVGWRYERIAGRNGASGQKLLNGPYVGLGFTF</sequence>
<accession>A0A892IHI5</accession>
<dbReference type="EMBL" id="CP069483">
    <property type="protein sequence ID" value="QRO80637.1"/>
    <property type="molecule type" value="Genomic_DNA"/>
</dbReference>
<dbReference type="AlphaFoldDB" id="A0A892IHI5"/>
<dbReference type="InterPro" id="IPR009998">
    <property type="entry name" value="YfaZ"/>
</dbReference>
<keyword evidence="3" id="KW-1185">Reference proteome</keyword>
<evidence type="ECO:0000313" key="2">
    <source>
        <dbReference type="EMBL" id="QRO80637.1"/>
    </source>
</evidence>
<proteinExistence type="predicted"/>
<name>A0A892IHI5_9BURK</name>
<evidence type="ECO:0000313" key="3">
    <source>
        <dbReference type="Proteomes" id="UP000625568"/>
    </source>
</evidence>
<gene>
    <name evidence="2" type="ORF">I6K02_20220</name>
</gene>
<dbReference type="Pfam" id="PF07437">
    <property type="entry name" value="YfaZ"/>
    <property type="match status" value="1"/>
</dbReference>
<keyword evidence="1" id="KW-0732">Signal</keyword>
<dbReference type="Proteomes" id="UP000625568">
    <property type="component" value="Chromosome 2"/>
</dbReference>
<reference evidence="2 3" key="1">
    <citation type="submission" date="2021-02" db="EMBL/GenBank/DDBJ databases">
        <title>FDA dAtabase for Regulatory Grade micrObial Sequences (FDA-ARGOS): Supporting development and validation of Infectious Disease Dx tests.</title>
        <authorList>
            <person name="Minogue T."/>
            <person name="Wolcott M."/>
            <person name="Wasieloski L."/>
            <person name="Aguilar W."/>
            <person name="Moore D."/>
            <person name="Jaissle J."/>
            <person name="Tallon L."/>
            <person name="Sadzewicz L."/>
            <person name="Zhao X."/>
            <person name="Boylan J."/>
            <person name="Ott S."/>
            <person name="Bowen H."/>
            <person name="Vavikolanu K."/>
            <person name="Mehta A."/>
            <person name="Aluvathingal J."/>
            <person name="Nadendla S."/>
            <person name="Yan Y."/>
            <person name="Sichtig H."/>
        </authorList>
    </citation>
    <scope>NUCLEOTIDE SEQUENCE [LARGE SCALE GENOMIC DNA]</scope>
    <source>
        <strain evidence="2 3">FDAARGOS_1272</strain>
    </source>
</reference>